<dbReference type="AlphaFoldDB" id="A0A9W6FSI9"/>
<evidence type="ECO:0000259" key="2">
    <source>
        <dbReference type="Pfam" id="PF14238"/>
    </source>
</evidence>
<proteinExistence type="predicted"/>
<dbReference type="EMBL" id="BSDR01000001">
    <property type="protein sequence ID" value="GLI34084.1"/>
    <property type="molecule type" value="Genomic_DNA"/>
</dbReference>
<evidence type="ECO:0000256" key="1">
    <source>
        <dbReference type="SAM" id="Phobius"/>
    </source>
</evidence>
<accession>A0A9W6FSI9</accession>
<keyword evidence="1" id="KW-1133">Transmembrane helix</keyword>
<sequence length="455" mass="52542">MRWRKSIIYLVVLLLVGGYFYYFEVVKKKEKEAGEKEARKIFHIQPADVHSLEIDAKGRPSVKLTKEGQWKILEPVQTDVDGLAVESLLETIAGLERERKVAEKPEDLKPYGLEEPFLKVRFKTGEHWSEIWLGDKNPSQDGYYARVDGQPDLFLVSEQNGGELNKSANDLRKKNLFAFKPEDVLKVRVTWNDGNSIYVERESDGRSWTDPDRKDLRIKPGKVQNMLDQISWLRAEDFLENERTRLESHGLEPPRVKVDLQLKEDKPVELLLSDVLEKNKEFVAAVSSQLAGVVEAPSSILEELPRDLHALEDRSLLGFRRDEVTRLQWQLGEVRGDVVSEEKDKWAFKEGDNRLKTLKEPWRVQGILWELADDEYLEKVEPVPPLPEKTYGKVSLWDKDTKRVTLSWQKIEKEHADSVLVWVERDGTLEAVKMKSPKISTLEKDLEQLAPKPEG</sequence>
<dbReference type="RefSeq" id="WP_281793353.1">
    <property type="nucleotide sequence ID" value="NZ_BSDR01000001.1"/>
</dbReference>
<evidence type="ECO:0000313" key="3">
    <source>
        <dbReference type="EMBL" id="GLI34084.1"/>
    </source>
</evidence>
<organism evidence="3 4">
    <name type="scientific">Desulforhabdus amnigena</name>
    <dbReference type="NCBI Taxonomy" id="40218"/>
    <lineage>
        <taxon>Bacteria</taxon>
        <taxon>Pseudomonadati</taxon>
        <taxon>Thermodesulfobacteriota</taxon>
        <taxon>Syntrophobacteria</taxon>
        <taxon>Syntrophobacterales</taxon>
        <taxon>Syntrophobacteraceae</taxon>
        <taxon>Desulforhabdus</taxon>
    </lineage>
</organism>
<gene>
    <name evidence="3" type="ORF">DAMNIGENAA_15170</name>
</gene>
<protein>
    <recommendedName>
        <fullName evidence="2">DUF4340 domain-containing protein</fullName>
    </recommendedName>
</protein>
<name>A0A9W6FSI9_9BACT</name>
<dbReference type="Proteomes" id="UP001144372">
    <property type="component" value="Unassembled WGS sequence"/>
</dbReference>
<reference evidence="3" key="1">
    <citation type="submission" date="2022-12" db="EMBL/GenBank/DDBJ databases">
        <title>Reference genome sequencing for broad-spectrum identification of bacterial and archaeal isolates by mass spectrometry.</title>
        <authorList>
            <person name="Sekiguchi Y."/>
            <person name="Tourlousse D.M."/>
        </authorList>
    </citation>
    <scope>NUCLEOTIDE SEQUENCE</scope>
    <source>
        <strain evidence="3">ASRB1</strain>
    </source>
</reference>
<dbReference type="InterPro" id="IPR025641">
    <property type="entry name" value="DUF4340"/>
</dbReference>
<comment type="caution">
    <text evidence="3">The sequence shown here is derived from an EMBL/GenBank/DDBJ whole genome shotgun (WGS) entry which is preliminary data.</text>
</comment>
<feature type="domain" description="DUF4340" evidence="2">
    <location>
        <begin position="70"/>
        <end position="241"/>
    </location>
</feature>
<dbReference type="Pfam" id="PF14238">
    <property type="entry name" value="DUF4340"/>
    <property type="match status" value="1"/>
</dbReference>
<evidence type="ECO:0000313" key="4">
    <source>
        <dbReference type="Proteomes" id="UP001144372"/>
    </source>
</evidence>
<keyword evidence="1" id="KW-0472">Membrane</keyword>
<keyword evidence="4" id="KW-1185">Reference proteome</keyword>
<feature type="transmembrane region" description="Helical" evidence="1">
    <location>
        <begin position="7"/>
        <end position="23"/>
    </location>
</feature>
<keyword evidence="1" id="KW-0812">Transmembrane</keyword>